<reference evidence="1 2" key="1">
    <citation type="submission" date="2019-10" db="EMBL/GenBank/DDBJ databases">
        <authorList>
            <person name="Palmer J.M."/>
        </authorList>
    </citation>
    <scope>NUCLEOTIDE SEQUENCE [LARGE SCALE GENOMIC DNA]</scope>
    <source>
        <strain evidence="1 2">TWF730</strain>
    </source>
</reference>
<organism evidence="1 2">
    <name type="scientific">Orbilia blumenaviensis</name>
    <dbReference type="NCBI Taxonomy" id="1796055"/>
    <lineage>
        <taxon>Eukaryota</taxon>
        <taxon>Fungi</taxon>
        <taxon>Dikarya</taxon>
        <taxon>Ascomycota</taxon>
        <taxon>Pezizomycotina</taxon>
        <taxon>Orbiliomycetes</taxon>
        <taxon>Orbiliales</taxon>
        <taxon>Orbiliaceae</taxon>
        <taxon>Orbilia</taxon>
    </lineage>
</organism>
<comment type="caution">
    <text evidence="1">The sequence shown here is derived from an EMBL/GenBank/DDBJ whole genome shotgun (WGS) entry which is preliminary data.</text>
</comment>
<gene>
    <name evidence="1" type="ORF">TWF730_002362</name>
</gene>
<evidence type="ECO:0000313" key="2">
    <source>
        <dbReference type="Proteomes" id="UP001373714"/>
    </source>
</evidence>
<dbReference type="SUPFAM" id="SSF89372">
    <property type="entry name" value="Fucose-specific lectin"/>
    <property type="match status" value="1"/>
</dbReference>
<protein>
    <submittedName>
        <fullName evidence="1">Uncharacterized protein</fullName>
    </submittedName>
</protein>
<name>A0AAV9UDX3_9PEZI</name>
<evidence type="ECO:0000313" key="1">
    <source>
        <dbReference type="EMBL" id="KAK6338298.1"/>
    </source>
</evidence>
<dbReference type="Proteomes" id="UP001373714">
    <property type="component" value="Unassembled WGS sequence"/>
</dbReference>
<sequence length="293" mass="31483">MAPPATPMTSIATLWNPLDKDLLLQFNTDSDGCLVAQARQKRGDANNTSININNNKTIVGQQVPNGSQIVAFPNNDLLSVFGVASKEDGGVTTNYVALLSPYFNAFSGAVIQGSSLAFAQQDMYTAWIYYLSGDPLQINELALESGGSVVNPITSPGAFSPQTSLAAFYDPSEDSRCVITQDDSGNVSLTAVNNSGPSTNQLANLSNAQQNSPFAATYNNGQFYIYYIDEHKHHLWRATGKSNNVTKTQNLGQTVDQYTQISVTPDPEGKANHVFFVGDGGSGRTIVHFVDQL</sequence>
<accession>A0AAV9UDX3</accession>
<dbReference type="AlphaFoldDB" id="A0AAV9UDX3"/>
<keyword evidence="2" id="KW-1185">Reference proteome</keyword>
<dbReference type="Gene3D" id="2.120.10.70">
    <property type="entry name" value="Fucose-specific lectin"/>
    <property type="match status" value="1"/>
</dbReference>
<proteinExistence type="predicted"/>
<dbReference type="EMBL" id="JAVHNS010000012">
    <property type="protein sequence ID" value="KAK6338298.1"/>
    <property type="molecule type" value="Genomic_DNA"/>
</dbReference>